<feature type="chain" id="PRO_5043036085" description="Leucine-rich repeat-containing N-terminal plant-type domain-containing protein" evidence="5">
    <location>
        <begin position="22"/>
        <end position="334"/>
    </location>
</feature>
<evidence type="ECO:0000256" key="5">
    <source>
        <dbReference type="SAM" id="SignalP"/>
    </source>
</evidence>
<dbReference type="InterPro" id="IPR032675">
    <property type="entry name" value="LRR_dom_sf"/>
</dbReference>
<keyword evidence="2" id="KW-0433">Leucine-rich repeat</keyword>
<dbReference type="InterPro" id="IPR013210">
    <property type="entry name" value="LRR_N_plant-typ"/>
</dbReference>
<comment type="similarity">
    <text evidence="4">Belongs to the polygalacturonase-inhibiting protein family.</text>
</comment>
<dbReference type="EMBL" id="JAYMYS010000003">
    <property type="protein sequence ID" value="KAK7400235.1"/>
    <property type="molecule type" value="Genomic_DNA"/>
</dbReference>
<reference evidence="7 8" key="1">
    <citation type="submission" date="2024-01" db="EMBL/GenBank/DDBJ databases">
        <title>The genomes of 5 underutilized Papilionoideae crops provide insights into root nodulation and disease resistanc.</title>
        <authorList>
            <person name="Jiang F."/>
        </authorList>
    </citation>
    <scope>NUCLEOTIDE SEQUENCE [LARGE SCALE GENOMIC DNA]</scope>
    <source>
        <strain evidence="7">DUOXIRENSHENG_FW03</strain>
        <tissue evidence="7">Leaves</tissue>
    </source>
</reference>
<keyword evidence="3" id="KW-0677">Repeat</keyword>
<keyword evidence="8" id="KW-1185">Reference proteome</keyword>
<evidence type="ECO:0000313" key="8">
    <source>
        <dbReference type="Proteomes" id="UP001386955"/>
    </source>
</evidence>
<protein>
    <recommendedName>
        <fullName evidence="6">Leucine-rich repeat-containing N-terminal plant-type domain-containing protein</fullName>
    </recommendedName>
</protein>
<evidence type="ECO:0000256" key="4">
    <source>
        <dbReference type="ARBA" id="ARBA00038043"/>
    </source>
</evidence>
<dbReference type="PANTHER" id="PTHR48059:SF24">
    <property type="entry name" value="POLYGALACTURONASE INHIBITOR"/>
    <property type="match status" value="1"/>
</dbReference>
<evidence type="ECO:0000256" key="3">
    <source>
        <dbReference type="ARBA" id="ARBA00022737"/>
    </source>
</evidence>
<dbReference type="SUPFAM" id="SSF52058">
    <property type="entry name" value="L domain-like"/>
    <property type="match status" value="1"/>
</dbReference>
<evidence type="ECO:0000313" key="7">
    <source>
        <dbReference type="EMBL" id="KAK7400235.1"/>
    </source>
</evidence>
<evidence type="ECO:0000256" key="2">
    <source>
        <dbReference type="ARBA" id="ARBA00022614"/>
    </source>
</evidence>
<sequence>MYRLSIIILLLIALSFTPALSEQCHPQDKQSLLQIKKELGNPSNLSSWLPTTDCCDNWKGIHCTATQTQAYRVYWLELYDLNLPKPYPIPPSIVNLPYLQYLLITNTDNIVGTIPPSITKLTQLRRLHIRYTNVSGPIPEFLSQMKTLEYILLANSKFSGTLPSWLPSLPKLTGIFIEGSDISGTIPDSFGSFSNVFRQMILSGNRLIGKIPATLGNLNLQVLDLSENMLEGDASMLFKAGKHMEQIYLNNNLFSFDFGKVEFSKTLKMIDISNNRIYGTLPKELTSLMHLQSFNVSYNNLCGEIPRGGGLKYTYESSYAHNKCLCGAPLPSCK</sequence>
<comment type="subcellular location">
    <subcellularLocation>
        <location evidence="1">Cell envelope</location>
    </subcellularLocation>
</comment>
<dbReference type="Pfam" id="PF00560">
    <property type="entry name" value="LRR_1"/>
    <property type="match status" value="3"/>
</dbReference>
<feature type="domain" description="Leucine-rich repeat-containing N-terminal plant-type" evidence="6">
    <location>
        <begin position="25"/>
        <end position="64"/>
    </location>
</feature>
<evidence type="ECO:0000256" key="1">
    <source>
        <dbReference type="ARBA" id="ARBA00004196"/>
    </source>
</evidence>
<feature type="signal peptide" evidence="5">
    <location>
        <begin position="1"/>
        <end position="21"/>
    </location>
</feature>
<name>A0AAN9SLF5_PSOTE</name>
<dbReference type="InterPro" id="IPR001611">
    <property type="entry name" value="Leu-rich_rpt"/>
</dbReference>
<dbReference type="InterPro" id="IPR051848">
    <property type="entry name" value="PGIP"/>
</dbReference>
<dbReference type="Proteomes" id="UP001386955">
    <property type="component" value="Unassembled WGS sequence"/>
</dbReference>
<organism evidence="7 8">
    <name type="scientific">Psophocarpus tetragonolobus</name>
    <name type="common">Winged bean</name>
    <name type="synonym">Dolichos tetragonolobus</name>
    <dbReference type="NCBI Taxonomy" id="3891"/>
    <lineage>
        <taxon>Eukaryota</taxon>
        <taxon>Viridiplantae</taxon>
        <taxon>Streptophyta</taxon>
        <taxon>Embryophyta</taxon>
        <taxon>Tracheophyta</taxon>
        <taxon>Spermatophyta</taxon>
        <taxon>Magnoliopsida</taxon>
        <taxon>eudicotyledons</taxon>
        <taxon>Gunneridae</taxon>
        <taxon>Pentapetalae</taxon>
        <taxon>rosids</taxon>
        <taxon>fabids</taxon>
        <taxon>Fabales</taxon>
        <taxon>Fabaceae</taxon>
        <taxon>Papilionoideae</taxon>
        <taxon>50 kb inversion clade</taxon>
        <taxon>NPAAA clade</taxon>
        <taxon>indigoferoid/millettioid clade</taxon>
        <taxon>Phaseoleae</taxon>
        <taxon>Psophocarpus</taxon>
    </lineage>
</organism>
<dbReference type="PANTHER" id="PTHR48059">
    <property type="entry name" value="POLYGALACTURONASE INHIBITOR 1"/>
    <property type="match status" value="1"/>
</dbReference>
<dbReference type="Gene3D" id="3.80.10.10">
    <property type="entry name" value="Ribonuclease Inhibitor"/>
    <property type="match status" value="1"/>
</dbReference>
<accession>A0AAN9SLF5</accession>
<dbReference type="Pfam" id="PF08263">
    <property type="entry name" value="LRRNT_2"/>
    <property type="match status" value="1"/>
</dbReference>
<dbReference type="AlphaFoldDB" id="A0AAN9SLF5"/>
<keyword evidence="5" id="KW-0732">Signal</keyword>
<comment type="caution">
    <text evidence="7">The sequence shown here is derived from an EMBL/GenBank/DDBJ whole genome shotgun (WGS) entry which is preliminary data.</text>
</comment>
<gene>
    <name evidence="7" type="ORF">VNO78_11436</name>
</gene>
<evidence type="ECO:0000259" key="6">
    <source>
        <dbReference type="Pfam" id="PF08263"/>
    </source>
</evidence>
<proteinExistence type="inferred from homology"/>